<dbReference type="Gene3D" id="3.60.40.10">
    <property type="entry name" value="PPM-type phosphatase domain"/>
    <property type="match status" value="1"/>
</dbReference>
<keyword evidence="5" id="KW-0479">Metal-binding</keyword>
<keyword evidence="20" id="KW-1185">Reference proteome</keyword>
<dbReference type="InterPro" id="IPR008984">
    <property type="entry name" value="SMAD_FHA_dom_sf"/>
</dbReference>
<evidence type="ECO:0007829" key="21">
    <source>
        <dbReference type="PeptideAtlas" id="O49973"/>
    </source>
</evidence>
<dbReference type="PIR" id="T02045">
    <property type="entry name" value="T02045"/>
</dbReference>
<dbReference type="InterPro" id="IPR015655">
    <property type="entry name" value="PP2C"/>
</dbReference>
<comment type="similarity">
    <text evidence="3">Belongs to the PP2C family.</text>
</comment>
<evidence type="ECO:0000256" key="9">
    <source>
        <dbReference type="ARBA" id="ARBA00023211"/>
    </source>
</evidence>
<keyword evidence="7" id="KW-0460">Magnesium</keyword>
<evidence type="ECO:0000256" key="6">
    <source>
        <dbReference type="ARBA" id="ARBA00022801"/>
    </source>
</evidence>
<dbReference type="FunFam" id="3.60.40.10:FF:000047">
    <property type="entry name" value="Protein phosphatase 2C 70"/>
    <property type="match status" value="1"/>
</dbReference>
<dbReference type="EMBL" id="CM007650">
    <property type="protein sequence ID" value="ONM52405.1"/>
    <property type="molecule type" value="Genomic_DNA"/>
</dbReference>
<dbReference type="PANTHER" id="PTHR13832">
    <property type="entry name" value="PROTEIN PHOSPHATASE 2C"/>
    <property type="match status" value="1"/>
</dbReference>
<dbReference type="OrthoDB" id="420076at2759"/>
<evidence type="ECO:0000256" key="7">
    <source>
        <dbReference type="ARBA" id="ARBA00022842"/>
    </source>
</evidence>
<dbReference type="Pfam" id="PF00498">
    <property type="entry name" value="FHA"/>
    <property type="match status" value="1"/>
</dbReference>
<reference evidence="17" key="3">
    <citation type="submission" date="2011-01" db="EMBL/GenBank/DDBJ databases">
        <title>Maize Transcription Factor ORFeome Collection.</title>
        <authorList>
            <person name="Gray J."/>
            <person name="Li T."/>
            <person name="Grotewold E."/>
        </authorList>
    </citation>
    <scope>NUCLEOTIDE SEQUENCE</scope>
</reference>
<evidence type="ECO:0000313" key="18">
    <source>
        <dbReference type="EMBL" id="ONM52405.1"/>
    </source>
</evidence>
<dbReference type="GO" id="GO:0007165">
    <property type="term" value="P:signal transduction"/>
    <property type="evidence" value="ECO:0000318"/>
    <property type="project" value="GO_Central"/>
</dbReference>
<dbReference type="AlphaFoldDB" id="O49973"/>
<dbReference type="Gene3D" id="2.60.200.20">
    <property type="match status" value="1"/>
</dbReference>
<keyword evidence="6" id="KW-0378">Hydrolase</keyword>
<comment type="catalytic activity">
    <reaction evidence="10">
        <text>O-phospho-L-seryl-[protein] + H2O = L-seryl-[protein] + phosphate</text>
        <dbReference type="Rhea" id="RHEA:20629"/>
        <dbReference type="Rhea" id="RHEA-COMP:9863"/>
        <dbReference type="Rhea" id="RHEA-COMP:11604"/>
        <dbReference type="ChEBI" id="CHEBI:15377"/>
        <dbReference type="ChEBI" id="CHEBI:29999"/>
        <dbReference type="ChEBI" id="CHEBI:43474"/>
        <dbReference type="ChEBI" id="CHEBI:83421"/>
        <dbReference type="EC" id="3.1.3.16"/>
    </reaction>
</comment>
<evidence type="ECO:0000256" key="10">
    <source>
        <dbReference type="ARBA" id="ARBA00047761"/>
    </source>
</evidence>
<dbReference type="SUPFAM" id="SSF49879">
    <property type="entry name" value="SMAD/FHA domain"/>
    <property type="match status" value="1"/>
</dbReference>
<dbReference type="eggNOG" id="KOG0698">
    <property type="taxonomic scope" value="Eukaryota"/>
</dbReference>
<sequence length="583" mass="63732">MAVPPLLLVAVAVAALSILVLVVFAFRRCRRRRQRHPLQAAAVAPTPVAVQDEDIDRPLLSENQSDHSRQNISFLGSSVGEPSKIQTNRSNTSPRSHAIADTGRIYPAECCVTQGETHVINVENDTSEEFQLGSTLRRTPPPKWPTPDQKHRRRVSGDDNHNGSVPLKDNTYHSRLDLEVIAGPSHGISCSRQSSRPSMLPITLGRVPPSDLVLKDSEVSGKHAQINWNGKTLKWELVDMGSLNGTFLNSQAVHHPSAGSRHWGEPAELAHGDIITLGTSSKLSVQILLQNQRVPAGVGMASDPMVARRSGKKLPMEDISFCQCPLQGVEHFGLFGIFDGHGGDGAAKAVSKILPEHLGYILSHPETKERVQSYSDASDVLRYAFTLTEDTIDHQYEGCTGTALLIWFDQNKDCFAQCANLGDSACVMSVNGKTIDMTEDHRVTSATERARIARTGQPLRDGEARLSGLNLARMFGDKFLKEQDPRFSSEPYVSQAVRITKACTAFAVIASDGLWDVISTKRAVQLVVEGKERRSSGDATSAAARVASRVLDEARSLRTKDNTSVIFVDFDVLRRDPCISPVD</sequence>
<dbReference type="GeneID" id="542351"/>
<evidence type="ECO:0000256" key="1">
    <source>
        <dbReference type="ARBA" id="ARBA00001936"/>
    </source>
</evidence>
<dbReference type="PROSITE" id="PS50006">
    <property type="entry name" value="FHA_DOMAIN"/>
    <property type="match status" value="1"/>
</dbReference>
<feature type="transmembrane region" description="Helical" evidence="13">
    <location>
        <begin position="6"/>
        <end position="26"/>
    </location>
</feature>
<evidence type="ECO:0000256" key="2">
    <source>
        <dbReference type="ARBA" id="ARBA00001946"/>
    </source>
</evidence>
<evidence type="ECO:0000313" key="17">
    <source>
        <dbReference type="EMBL" id="ADX60160.1"/>
    </source>
</evidence>
<organism evidence="16">
    <name type="scientific">Zea mays</name>
    <name type="common">Maize</name>
    <dbReference type="NCBI Taxonomy" id="4577"/>
    <lineage>
        <taxon>Eukaryota</taxon>
        <taxon>Viridiplantae</taxon>
        <taxon>Streptophyta</taxon>
        <taxon>Embryophyta</taxon>
        <taxon>Tracheophyta</taxon>
        <taxon>Spermatophyta</taxon>
        <taxon>Magnoliopsida</taxon>
        <taxon>Liliopsida</taxon>
        <taxon>Poales</taxon>
        <taxon>Poaceae</taxon>
        <taxon>PACMAD clade</taxon>
        <taxon>Panicoideae</taxon>
        <taxon>Andropogonodae</taxon>
        <taxon>Andropogoneae</taxon>
        <taxon>Tripsacinae</taxon>
        <taxon>Zea</taxon>
    </lineage>
</organism>
<dbReference type="GO" id="GO:0016301">
    <property type="term" value="F:kinase activity"/>
    <property type="evidence" value="ECO:0007669"/>
    <property type="project" value="UniProtKB-KW"/>
</dbReference>
<dbReference type="ExpressionAtlas" id="O49973">
    <property type="expression patterns" value="baseline and differential"/>
</dbReference>
<dbReference type="IntAct" id="O49973">
    <property type="interactions" value="6"/>
</dbReference>
<evidence type="ECO:0000256" key="13">
    <source>
        <dbReference type="SAM" id="Phobius"/>
    </source>
</evidence>
<dbReference type="SMART" id="SM00332">
    <property type="entry name" value="PP2Cc"/>
    <property type="match status" value="1"/>
</dbReference>
<reference evidence="19" key="5">
    <citation type="submission" date="2019-07" db="EMBL/GenBank/DDBJ databases">
        <authorList>
            <person name="Seetharam A."/>
            <person name="Woodhouse M."/>
            <person name="Cannon E."/>
        </authorList>
    </citation>
    <scope>NUCLEOTIDE SEQUENCE [LARGE SCALE GENOMIC DNA]</scope>
    <source>
        <strain evidence="19">cv. B73</strain>
    </source>
</reference>
<feature type="region of interest" description="Disordered" evidence="12">
    <location>
        <begin position="130"/>
        <end position="169"/>
    </location>
</feature>
<protein>
    <recommendedName>
        <fullName evidence="4">protein-serine/threonine phosphatase</fullName>
        <ecNumber evidence="4">3.1.3.16</ecNumber>
    </recommendedName>
</protein>
<keyword evidence="21" id="KW-1267">Proteomics identification</keyword>
<proteinExistence type="evidence at protein level"/>
<dbReference type="EMBL" id="U81960">
    <property type="protein sequence ID" value="AAB93832.1"/>
    <property type="molecule type" value="mRNA"/>
</dbReference>
<dbReference type="InterPro" id="IPR000222">
    <property type="entry name" value="PP2C_BS"/>
</dbReference>
<evidence type="ECO:0000256" key="11">
    <source>
        <dbReference type="ARBA" id="ARBA00048336"/>
    </source>
</evidence>
<evidence type="ECO:0000313" key="20">
    <source>
        <dbReference type="Proteomes" id="UP000007305"/>
    </source>
</evidence>
<dbReference type="KEGG" id="zma:542351"/>
<name>O49973_MAIZE</name>
<keyword evidence="13" id="KW-1133">Transmembrane helix</keyword>
<dbReference type="EC" id="3.1.3.16" evidence="4"/>
<keyword evidence="9" id="KW-0464">Manganese</keyword>
<reference evidence="17" key="2">
    <citation type="journal article" date="2009" name="Plant Physiol.">
        <title>GRASSIUS: a platform for comparative regulatory genomics across the grasses.</title>
        <authorList>
            <person name="Yilmaz A."/>
            <person name="Nishiyama M.Y.Jr."/>
            <person name="Fuentes B.G."/>
            <person name="Souza G.M."/>
            <person name="Janies D."/>
            <person name="Gray J."/>
            <person name="Grotewold E."/>
        </authorList>
    </citation>
    <scope>NUCLEOTIDE SEQUENCE</scope>
</reference>
<dbReference type="Gramene" id="Zm00001eb303240_T001">
    <property type="protein sequence ID" value="Zm00001eb303240_P001"/>
    <property type="gene ID" value="Zm00001eb303240"/>
</dbReference>
<dbReference type="FunFam" id="2.60.200.20:FF:000035">
    <property type="entry name" value="Protein phosphatase 2C 70"/>
    <property type="match status" value="1"/>
</dbReference>
<reference evidence="18 20" key="4">
    <citation type="submission" date="2015-12" db="EMBL/GenBank/DDBJ databases">
        <title>Update maize B73 reference genome by single molecule sequencing technologies.</title>
        <authorList>
            <consortium name="Maize Genome Sequencing Project"/>
            <person name="Ware D."/>
        </authorList>
    </citation>
    <scope>NUCLEOTIDE SEQUENCE [LARGE SCALE GENOMIC DNA]</scope>
    <source>
        <strain evidence="20">cv. B73</strain>
        <tissue evidence="18">Seedling</tissue>
    </source>
</reference>
<feature type="region of interest" description="Disordered" evidence="12">
    <location>
        <begin position="61"/>
        <end position="97"/>
    </location>
</feature>
<dbReference type="PROSITE" id="PS51746">
    <property type="entry name" value="PPM_2"/>
    <property type="match status" value="1"/>
</dbReference>
<dbReference type="SMART" id="SM00240">
    <property type="entry name" value="FHA"/>
    <property type="match status" value="1"/>
</dbReference>
<gene>
    <name evidence="16" type="primary">KAPP</name>
    <name evidence="19" type="synonym">LOC542351</name>
    <name evidence="18" type="ORF">ZEAMMB73_Zm00001d019169</name>
</gene>
<feature type="domain" description="PPM-type phosphatase" evidence="15">
    <location>
        <begin position="297"/>
        <end position="570"/>
    </location>
</feature>
<feature type="compositionally biased region" description="Polar residues" evidence="12">
    <location>
        <begin position="84"/>
        <end position="95"/>
    </location>
</feature>
<evidence type="ECO:0000256" key="5">
    <source>
        <dbReference type="ARBA" id="ARBA00022723"/>
    </source>
</evidence>
<dbReference type="Pfam" id="PF00481">
    <property type="entry name" value="PP2C"/>
    <property type="match status" value="1"/>
</dbReference>
<keyword evidence="13" id="KW-0472">Membrane</keyword>
<dbReference type="InterPro" id="IPR000253">
    <property type="entry name" value="FHA_dom"/>
</dbReference>
<keyword evidence="16" id="KW-0418">Kinase</keyword>
<feature type="domain" description="FHA" evidence="14">
    <location>
        <begin position="202"/>
        <end position="253"/>
    </location>
</feature>
<dbReference type="Proteomes" id="UP000007305">
    <property type="component" value="Chromosome 7"/>
</dbReference>
<comment type="catalytic activity">
    <reaction evidence="11">
        <text>O-phospho-L-threonyl-[protein] + H2O = L-threonyl-[protein] + phosphate</text>
        <dbReference type="Rhea" id="RHEA:47004"/>
        <dbReference type="Rhea" id="RHEA-COMP:11060"/>
        <dbReference type="Rhea" id="RHEA-COMP:11605"/>
        <dbReference type="ChEBI" id="CHEBI:15377"/>
        <dbReference type="ChEBI" id="CHEBI:30013"/>
        <dbReference type="ChEBI" id="CHEBI:43474"/>
        <dbReference type="ChEBI" id="CHEBI:61977"/>
        <dbReference type="EC" id="3.1.3.16"/>
    </reaction>
</comment>
<evidence type="ECO:0000313" key="16">
    <source>
        <dbReference type="EMBL" id="AAB93832.1"/>
    </source>
</evidence>
<dbReference type="InterPro" id="IPR016660">
    <property type="entry name" value="Kinase_assoc_Pase"/>
</dbReference>
<dbReference type="CDD" id="cd22678">
    <property type="entry name" value="FHA_PP2C70-like"/>
    <property type="match status" value="1"/>
</dbReference>
<dbReference type="CDD" id="cd00143">
    <property type="entry name" value="PP2Cc"/>
    <property type="match status" value="1"/>
</dbReference>
<evidence type="ECO:0000256" key="12">
    <source>
        <dbReference type="SAM" id="MobiDB-lite"/>
    </source>
</evidence>
<keyword evidence="13" id="KW-0812">Transmembrane</keyword>
<dbReference type="PROSITE" id="PS01032">
    <property type="entry name" value="PPM_1"/>
    <property type="match status" value="1"/>
</dbReference>
<evidence type="ECO:0000256" key="4">
    <source>
        <dbReference type="ARBA" id="ARBA00013081"/>
    </source>
</evidence>
<keyword evidence="16" id="KW-0808">Transferase</keyword>
<dbReference type="PANTHER" id="PTHR13832:SF643">
    <property type="entry name" value="PROTEIN PHOSPHATASE 2C-RELATED"/>
    <property type="match status" value="1"/>
</dbReference>
<reference evidence="19" key="6">
    <citation type="submission" date="2021-05" db="UniProtKB">
        <authorList>
            <consortium name="EnsemblPlants"/>
        </authorList>
    </citation>
    <scope>IDENTIFICATION</scope>
    <source>
        <strain evidence="19">cv. B73</strain>
    </source>
</reference>
<dbReference type="InterPro" id="IPR036457">
    <property type="entry name" value="PPM-type-like_dom_sf"/>
</dbReference>
<dbReference type="RefSeq" id="NP_001105398.1">
    <property type="nucleotide sequence ID" value="NM_001111928.1"/>
</dbReference>
<dbReference type="GO" id="GO:0004722">
    <property type="term" value="F:protein serine/threonine phosphatase activity"/>
    <property type="evidence" value="ECO:0000318"/>
    <property type="project" value="GO_Central"/>
</dbReference>
<dbReference type="HOGENOM" id="CLU_033671_0_0_1"/>
<dbReference type="EMBL" id="HQ858748">
    <property type="protein sequence ID" value="ADX60160.1"/>
    <property type="molecule type" value="mRNA"/>
</dbReference>
<dbReference type="PaxDb" id="4577-GRMZM2G042627_P01"/>
<comment type="cofactor">
    <cofactor evidence="1">
        <name>Mn(2+)</name>
        <dbReference type="ChEBI" id="CHEBI:29035"/>
    </cofactor>
</comment>
<dbReference type="InterPro" id="IPR001932">
    <property type="entry name" value="PPM-type_phosphatase-like_dom"/>
</dbReference>
<evidence type="ECO:0000256" key="8">
    <source>
        <dbReference type="ARBA" id="ARBA00022912"/>
    </source>
</evidence>
<keyword evidence="8" id="KW-0904">Protein phosphatase</keyword>
<evidence type="ECO:0000259" key="15">
    <source>
        <dbReference type="PROSITE" id="PS51746"/>
    </source>
</evidence>
<dbReference type="PIRSF" id="PIRSF016465">
    <property type="entry name" value="Kap_phosphatase"/>
    <property type="match status" value="1"/>
</dbReference>
<dbReference type="EMBL" id="CM007650">
    <property type="protein sequence ID" value="ONM52413.1"/>
    <property type="molecule type" value="Genomic_DNA"/>
</dbReference>
<evidence type="ECO:0000259" key="14">
    <source>
        <dbReference type="PROSITE" id="PS50006"/>
    </source>
</evidence>
<comment type="cofactor">
    <cofactor evidence="2">
        <name>Mg(2+)</name>
        <dbReference type="ChEBI" id="CHEBI:18420"/>
    </cofactor>
</comment>
<dbReference type="EnsemblPlants" id="Zm00001eb303240_T001">
    <property type="protein sequence ID" value="Zm00001eb303240_P001"/>
    <property type="gene ID" value="Zm00001eb303240"/>
</dbReference>
<evidence type="ECO:0000256" key="3">
    <source>
        <dbReference type="ARBA" id="ARBA00006702"/>
    </source>
</evidence>
<evidence type="ECO:0000313" key="19">
    <source>
        <dbReference type="EnsemblPlants" id="Zm00001eb303240_P001"/>
    </source>
</evidence>
<dbReference type="SUPFAM" id="SSF81606">
    <property type="entry name" value="PP2C-like"/>
    <property type="match status" value="1"/>
</dbReference>
<accession>O49973</accession>
<reference evidence="16" key="1">
    <citation type="journal article" date="1997" name="Plant J.">
        <title>Interaction of the maize and Arabidopsis kinase interaction domains with a subset of receptor-like protein kinases: implications for transmembrane signaling in plants.</title>
        <authorList>
            <person name="Braun D.M."/>
            <person name="Stone J.M."/>
            <person name="Walker J.C."/>
        </authorList>
    </citation>
    <scope>NUCLEOTIDE SEQUENCE</scope>
</reference>
<dbReference type="GO" id="GO:0046872">
    <property type="term" value="F:metal ion binding"/>
    <property type="evidence" value="ECO:0007669"/>
    <property type="project" value="UniProtKB-KW"/>
</dbReference>